<dbReference type="InterPro" id="IPR001789">
    <property type="entry name" value="Sig_transdc_resp-reg_receiver"/>
</dbReference>
<evidence type="ECO:0000313" key="4">
    <source>
        <dbReference type="Proteomes" id="UP000259030"/>
    </source>
</evidence>
<dbReference type="PROSITE" id="PS50110">
    <property type="entry name" value="RESPONSE_REGULATORY"/>
    <property type="match status" value="1"/>
</dbReference>
<dbReference type="EMBL" id="CP021081">
    <property type="protein sequence ID" value="ASN81483.1"/>
    <property type="molecule type" value="Genomic_DNA"/>
</dbReference>
<name>A0A221SXX1_9DEIO</name>
<evidence type="ECO:0000256" key="1">
    <source>
        <dbReference type="PROSITE-ProRule" id="PRU00169"/>
    </source>
</evidence>
<dbReference type="KEGG" id="dfc:DFI_11160"/>
<dbReference type="RefSeq" id="WP_027463154.1">
    <property type="nucleotide sequence ID" value="NZ_CP021081.1"/>
</dbReference>
<gene>
    <name evidence="3" type="ORF">DFI_11160</name>
</gene>
<dbReference type="Gene3D" id="3.40.50.2300">
    <property type="match status" value="1"/>
</dbReference>
<evidence type="ECO:0000259" key="2">
    <source>
        <dbReference type="PROSITE" id="PS50110"/>
    </source>
</evidence>
<keyword evidence="4" id="KW-1185">Reference proteome</keyword>
<evidence type="ECO:0000313" key="3">
    <source>
        <dbReference type="EMBL" id="ASN81483.1"/>
    </source>
</evidence>
<reference evidence="3 4" key="1">
    <citation type="submission" date="2017-05" db="EMBL/GenBank/DDBJ databases">
        <title>The complete genome sequence of Deinococcus ficus isolated from the rhizosphere of the Ficus religiosa L. in Taiwan.</title>
        <authorList>
            <person name="Wu K.-M."/>
            <person name="Liao T.-L."/>
            <person name="Liu Y.-M."/>
            <person name="Young C.-C."/>
            <person name="Tsai S.-F."/>
        </authorList>
    </citation>
    <scope>NUCLEOTIDE SEQUENCE [LARGE SCALE GENOMIC DNA]</scope>
    <source>
        <strain evidence="3 4">CC-FR2-10</strain>
    </source>
</reference>
<dbReference type="AlphaFoldDB" id="A0A221SXX1"/>
<sequence>MTSVPVRPLQPARPVTLLLVEPDPLQRQLLGKALGRAASGPALICESGEEALAHLDGARGPHLVVSTPQLPDMDTVTFLAQLRGHPLTRGLPVTVWGRRSERSAVPGGVLLGSFARWVDRGETLGDYLAGLHALLDTGTRPPLSA</sequence>
<organism evidence="3 4">
    <name type="scientific">Deinococcus ficus</name>
    <dbReference type="NCBI Taxonomy" id="317577"/>
    <lineage>
        <taxon>Bacteria</taxon>
        <taxon>Thermotogati</taxon>
        <taxon>Deinococcota</taxon>
        <taxon>Deinococci</taxon>
        <taxon>Deinococcales</taxon>
        <taxon>Deinococcaceae</taxon>
        <taxon>Deinococcus</taxon>
    </lineage>
</organism>
<protein>
    <submittedName>
        <fullName evidence="3">Response regulator</fullName>
    </submittedName>
</protein>
<feature type="domain" description="Response regulatory" evidence="2">
    <location>
        <begin position="16"/>
        <end position="145"/>
    </location>
</feature>
<comment type="caution">
    <text evidence="1">Lacks conserved residue(s) required for the propagation of feature annotation.</text>
</comment>
<dbReference type="GO" id="GO:0000160">
    <property type="term" value="P:phosphorelay signal transduction system"/>
    <property type="evidence" value="ECO:0007669"/>
    <property type="project" value="InterPro"/>
</dbReference>
<accession>A0A221SXX1</accession>
<dbReference type="InterPro" id="IPR011006">
    <property type="entry name" value="CheY-like_superfamily"/>
</dbReference>
<proteinExistence type="predicted"/>
<dbReference type="Proteomes" id="UP000259030">
    <property type="component" value="Chromosome"/>
</dbReference>
<dbReference type="STRING" id="317577.GCA_000419625_01693"/>
<dbReference type="SUPFAM" id="SSF52172">
    <property type="entry name" value="CheY-like"/>
    <property type="match status" value="1"/>
</dbReference>